<evidence type="ECO:0000313" key="2">
    <source>
        <dbReference type="Proteomes" id="UP000616151"/>
    </source>
</evidence>
<keyword evidence="2" id="KW-1185">Reference proteome</keyword>
<dbReference type="EMBL" id="JAENHL010000006">
    <property type="protein sequence ID" value="MBK1866116.1"/>
    <property type="molecule type" value="Genomic_DNA"/>
</dbReference>
<comment type="caution">
    <text evidence="1">The sequence shown here is derived from an EMBL/GenBank/DDBJ whole genome shotgun (WGS) entry which is preliminary data.</text>
</comment>
<protein>
    <submittedName>
        <fullName evidence="1">L,D-transpeptidase</fullName>
    </submittedName>
</protein>
<organism evidence="1 2">
    <name type="scientific">Taklimakanibacter albus</name>
    <dbReference type="NCBI Taxonomy" id="2800327"/>
    <lineage>
        <taxon>Bacteria</taxon>
        <taxon>Pseudomonadati</taxon>
        <taxon>Pseudomonadota</taxon>
        <taxon>Alphaproteobacteria</taxon>
        <taxon>Hyphomicrobiales</taxon>
        <taxon>Aestuariivirgaceae</taxon>
        <taxon>Taklimakanibacter</taxon>
    </lineage>
</organism>
<gene>
    <name evidence="1" type="ORF">JHL16_07095</name>
</gene>
<sequence>MRKLWIGVAAVLAVTGLAVGQVQASTPNVKSNITVADEKPAPKKKKVVEKKKPEIKKERRVTTRRDCGGFFECLFNTKRVSRSSMSGVSDRTTRSTVSFADAQYKPGSIVVRTPERALYYVLPGGKALRYKVGVGKDGFQWSGNSKIGMKKEWPDWRPPATMIAREAAKGNKIPDYMEGGPNNPLGARAMYISGTLFRIHGTNNAASIGGAVSSGCIRMMNSDVIDLYERVAVGSRVYVYQ</sequence>
<dbReference type="Proteomes" id="UP000616151">
    <property type="component" value="Unassembled WGS sequence"/>
</dbReference>
<name>A0ACC5R0D5_9HYPH</name>
<accession>A0ACC5R0D5</accession>
<reference evidence="1" key="1">
    <citation type="submission" date="2021-01" db="EMBL/GenBank/DDBJ databases">
        <authorList>
            <person name="Sun Q."/>
        </authorList>
    </citation>
    <scope>NUCLEOTIDE SEQUENCE</scope>
    <source>
        <strain evidence="1">YIM B02566</strain>
    </source>
</reference>
<proteinExistence type="predicted"/>
<evidence type="ECO:0000313" key="1">
    <source>
        <dbReference type="EMBL" id="MBK1866116.1"/>
    </source>
</evidence>